<dbReference type="PROSITE" id="PS00211">
    <property type="entry name" value="ABC_TRANSPORTER_1"/>
    <property type="match status" value="1"/>
</dbReference>
<evidence type="ECO:0000259" key="9">
    <source>
        <dbReference type="PROSITE" id="PS50893"/>
    </source>
</evidence>
<evidence type="ECO:0000256" key="5">
    <source>
        <dbReference type="ARBA" id="ARBA00022741"/>
    </source>
</evidence>
<dbReference type="EMBL" id="JAMOKX010000001">
    <property type="protein sequence ID" value="MCL9818838.1"/>
    <property type="molecule type" value="Genomic_DNA"/>
</dbReference>
<evidence type="ECO:0000256" key="1">
    <source>
        <dbReference type="ARBA" id="ARBA00004202"/>
    </source>
</evidence>
<proteinExistence type="inferred from homology"/>
<dbReference type="PANTHER" id="PTHR43166:SF9">
    <property type="entry name" value="GLUTAMATE_ASPARTATE IMPORT ATP-BINDING PROTEIN GLTL"/>
    <property type="match status" value="1"/>
</dbReference>
<keyword evidence="3" id="KW-0813">Transport</keyword>
<dbReference type="PIRSF" id="PIRSF039085">
    <property type="entry name" value="ABC_ATPase_HisP"/>
    <property type="match status" value="1"/>
</dbReference>
<dbReference type="Gene3D" id="3.40.50.300">
    <property type="entry name" value="P-loop containing nucleotide triphosphate hydrolases"/>
    <property type="match status" value="1"/>
</dbReference>
<dbReference type="GO" id="GO:0005524">
    <property type="term" value="F:ATP binding"/>
    <property type="evidence" value="ECO:0007669"/>
    <property type="project" value="UniProtKB-KW"/>
</dbReference>
<dbReference type="InterPro" id="IPR003439">
    <property type="entry name" value="ABC_transporter-like_ATP-bd"/>
</dbReference>
<evidence type="ECO:0000256" key="8">
    <source>
        <dbReference type="ARBA" id="ARBA00023136"/>
    </source>
</evidence>
<comment type="similarity">
    <text evidence="2">Belongs to the ABC transporter superfamily.</text>
</comment>
<dbReference type="InterPro" id="IPR050086">
    <property type="entry name" value="MetN_ABC_transporter-like"/>
</dbReference>
<dbReference type="SMART" id="SM00382">
    <property type="entry name" value="AAA"/>
    <property type="match status" value="1"/>
</dbReference>
<evidence type="ECO:0000256" key="7">
    <source>
        <dbReference type="ARBA" id="ARBA00022970"/>
    </source>
</evidence>
<name>A0ABT0TSF2_9HELI</name>
<gene>
    <name evidence="10" type="ORF">NCR95_01405</name>
</gene>
<accession>A0ABT0TSF2</accession>
<evidence type="ECO:0000256" key="3">
    <source>
        <dbReference type="ARBA" id="ARBA00022448"/>
    </source>
</evidence>
<keyword evidence="11" id="KW-1185">Reference proteome</keyword>
<evidence type="ECO:0000256" key="2">
    <source>
        <dbReference type="ARBA" id="ARBA00005417"/>
    </source>
</evidence>
<keyword evidence="7" id="KW-0029">Amino-acid transport</keyword>
<dbReference type="Pfam" id="PF00005">
    <property type="entry name" value="ABC_tran"/>
    <property type="match status" value="1"/>
</dbReference>
<dbReference type="InterPro" id="IPR030679">
    <property type="entry name" value="ABC_ATPase_HisP-typ"/>
</dbReference>
<keyword evidence="5" id="KW-0547">Nucleotide-binding</keyword>
<keyword evidence="4" id="KW-1003">Cell membrane</keyword>
<dbReference type="PROSITE" id="PS50893">
    <property type="entry name" value="ABC_TRANSPORTER_2"/>
    <property type="match status" value="1"/>
</dbReference>
<evidence type="ECO:0000313" key="10">
    <source>
        <dbReference type="EMBL" id="MCL9818838.1"/>
    </source>
</evidence>
<dbReference type="SUPFAM" id="SSF52540">
    <property type="entry name" value="P-loop containing nucleoside triphosphate hydrolases"/>
    <property type="match status" value="1"/>
</dbReference>
<comment type="caution">
    <text evidence="10">The sequence shown here is derived from an EMBL/GenBank/DDBJ whole genome shotgun (WGS) entry which is preliminary data.</text>
</comment>
<evidence type="ECO:0000313" key="11">
    <source>
        <dbReference type="Proteomes" id="UP001057522"/>
    </source>
</evidence>
<reference evidence="10" key="1">
    <citation type="submission" date="2022-06" db="EMBL/GenBank/DDBJ databases">
        <title>Helicobacter colisuis sp. nov.</title>
        <authorList>
            <person name="Papic B."/>
            <person name="Gruntar I."/>
        </authorList>
    </citation>
    <scope>NUCLEOTIDE SEQUENCE</scope>
    <source>
        <strain evidence="10">11154-15</strain>
    </source>
</reference>
<dbReference type="InterPro" id="IPR017871">
    <property type="entry name" value="ABC_transporter-like_CS"/>
</dbReference>
<evidence type="ECO:0000256" key="6">
    <source>
        <dbReference type="ARBA" id="ARBA00022840"/>
    </source>
</evidence>
<dbReference type="RefSeq" id="WP_112056932.1">
    <property type="nucleotide sequence ID" value="NZ_JAMOKV010000001.1"/>
</dbReference>
<protein>
    <submittedName>
        <fullName evidence="10">Amino acid ABC transporter ATP-binding protein</fullName>
    </submittedName>
</protein>
<comment type="subcellular location">
    <subcellularLocation>
        <location evidence="1">Cell membrane</location>
        <topology evidence="1">Peripheral membrane protein</topology>
    </subcellularLocation>
</comment>
<sequence>MISIQNLTKSFHSHLVLKDISLNIQKNKTYAILGPSGSGKSTLLRCINLLECADSGTMLLNNIKIDFSHKIKKQDLIKIRKNTGMVFQNYNLFANKTALQNITQSLITVHQYSKAEAENIAYGYLKMVGLEDKANRYPSMLSGGQQQRIGIARALAFNPEVILFDEPTSALDPELVDEVLNVIKMIQNKTMILVTHELNFARKIADRILFMADGEILEDATPEEFFTKPKTQRARQFLDKFTKMDCEYII</sequence>
<feature type="domain" description="ABC transporter" evidence="9">
    <location>
        <begin position="2"/>
        <end position="238"/>
    </location>
</feature>
<organism evidence="10 11">
    <name type="scientific">Helicobacter colisuis</name>
    <dbReference type="NCBI Taxonomy" id="2949739"/>
    <lineage>
        <taxon>Bacteria</taxon>
        <taxon>Pseudomonadati</taxon>
        <taxon>Campylobacterota</taxon>
        <taxon>Epsilonproteobacteria</taxon>
        <taxon>Campylobacterales</taxon>
        <taxon>Helicobacteraceae</taxon>
        <taxon>Helicobacter</taxon>
    </lineage>
</organism>
<dbReference type="InterPro" id="IPR027417">
    <property type="entry name" value="P-loop_NTPase"/>
</dbReference>
<evidence type="ECO:0000256" key="4">
    <source>
        <dbReference type="ARBA" id="ARBA00022475"/>
    </source>
</evidence>
<keyword evidence="6 10" id="KW-0067">ATP-binding</keyword>
<keyword evidence="8" id="KW-0472">Membrane</keyword>
<dbReference type="CDD" id="cd03262">
    <property type="entry name" value="ABC_HisP_GlnQ"/>
    <property type="match status" value="1"/>
</dbReference>
<dbReference type="InterPro" id="IPR003593">
    <property type="entry name" value="AAA+_ATPase"/>
</dbReference>
<dbReference type="Proteomes" id="UP001057522">
    <property type="component" value="Unassembled WGS sequence"/>
</dbReference>
<dbReference type="PANTHER" id="PTHR43166">
    <property type="entry name" value="AMINO ACID IMPORT ATP-BINDING PROTEIN"/>
    <property type="match status" value="1"/>
</dbReference>